<dbReference type="Proteomes" id="UP000805193">
    <property type="component" value="Unassembled WGS sequence"/>
</dbReference>
<evidence type="ECO:0000313" key="1">
    <source>
        <dbReference type="EMBL" id="KAG0429501.1"/>
    </source>
</evidence>
<keyword evidence="2" id="KW-1185">Reference proteome</keyword>
<feature type="non-terminal residue" evidence="1">
    <location>
        <position position="64"/>
    </location>
</feature>
<organism evidence="1 2">
    <name type="scientific">Ixodes persulcatus</name>
    <name type="common">Taiga tick</name>
    <dbReference type="NCBI Taxonomy" id="34615"/>
    <lineage>
        <taxon>Eukaryota</taxon>
        <taxon>Metazoa</taxon>
        <taxon>Ecdysozoa</taxon>
        <taxon>Arthropoda</taxon>
        <taxon>Chelicerata</taxon>
        <taxon>Arachnida</taxon>
        <taxon>Acari</taxon>
        <taxon>Parasitiformes</taxon>
        <taxon>Ixodida</taxon>
        <taxon>Ixodoidea</taxon>
        <taxon>Ixodidae</taxon>
        <taxon>Ixodinae</taxon>
        <taxon>Ixodes</taxon>
    </lineage>
</organism>
<name>A0AC60Q760_IXOPE</name>
<feature type="non-terminal residue" evidence="1">
    <location>
        <position position="1"/>
    </location>
</feature>
<evidence type="ECO:0000313" key="2">
    <source>
        <dbReference type="Proteomes" id="UP000805193"/>
    </source>
</evidence>
<dbReference type="EMBL" id="JABSTQ010009407">
    <property type="protein sequence ID" value="KAG0429501.1"/>
    <property type="molecule type" value="Genomic_DNA"/>
</dbReference>
<accession>A0AC60Q760</accession>
<gene>
    <name evidence="1" type="ORF">HPB47_023593</name>
</gene>
<reference evidence="1 2" key="1">
    <citation type="journal article" date="2020" name="Cell">
        <title>Large-Scale Comparative Analyses of Tick Genomes Elucidate Their Genetic Diversity and Vector Capacities.</title>
        <authorList>
            <consortium name="Tick Genome and Microbiome Consortium (TIGMIC)"/>
            <person name="Jia N."/>
            <person name="Wang J."/>
            <person name="Shi W."/>
            <person name="Du L."/>
            <person name="Sun Y."/>
            <person name="Zhan W."/>
            <person name="Jiang J.F."/>
            <person name="Wang Q."/>
            <person name="Zhang B."/>
            <person name="Ji P."/>
            <person name="Bell-Sakyi L."/>
            <person name="Cui X.M."/>
            <person name="Yuan T.T."/>
            <person name="Jiang B.G."/>
            <person name="Yang W.F."/>
            <person name="Lam T.T."/>
            <person name="Chang Q.C."/>
            <person name="Ding S.J."/>
            <person name="Wang X.J."/>
            <person name="Zhu J.G."/>
            <person name="Ruan X.D."/>
            <person name="Zhao L."/>
            <person name="Wei J.T."/>
            <person name="Ye R.Z."/>
            <person name="Que T.C."/>
            <person name="Du C.H."/>
            <person name="Zhou Y.H."/>
            <person name="Cheng J.X."/>
            <person name="Dai P.F."/>
            <person name="Guo W.B."/>
            <person name="Han X.H."/>
            <person name="Huang E.J."/>
            <person name="Li L.F."/>
            <person name="Wei W."/>
            <person name="Gao Y.C."/>
            <person name="Liu J.Z."/>
            <person name="Shao H.Z."/>
            <person name="Wang X."/>
            <person name="Wang C.C."/>
            <person name="Yang T.C."/>
            <person name="Huo Q.B."/>
            <person name="Li W."/>
            <person name="Chen H.Y."/>
            <person name="Chen S.E."/>
            <person name="Zhou L.G."/>
            <person name="Ni X.B."/>
            <person name="Tian J.H."/>
            <person name="Sheng Y."/>
            <person name="Liu T."/>
            <person name="Pan Y.S."/>
            <person name="Xia L.Y."/>
            <person name="Li J."/>
            <person name="Zhao F."/>
            <person name="Cao W.C."/>
        </authorList>
    </citation>
    <scope>NUCLEOTIDE SEQUENCE [LARGE SCALE GENOMIC DNA]</scope>
    <source>
        <strain evidence="1">Iper-2018</strain>
    </source>
</reference>
<sequence>PRTRRSLFFISLRAPISWRGGSELYRGTKVATLHFVQGMCLCVRGTSTPQISSELMSSSSTGRR</sequence>
<protein>
    <submittedName>
        <fullName evidence="1">Uncharacterized protein</fullName>
    </submittedName>
</protein>
<proteinExistence type="predicted"/>
<comment type="caution">
    <text evidence="1">The sequence shown here is derived from an EMBL/GenBank/DDBJ whole genome shotgun (WGS) entry which is preliminary data.</text>
</comment>